<sequence>MNDKDIEKLLEQLSKMNSKENVKNNVYKILNDCSGETNSELYIPEELKKVSASIAEINILRQELAKLDLNLTERLYYDTEVFPLLNSLHILGFASENYASSARNIAQTNFGKSSKIKDALDLVYDVNDLSDEVLKALKCKLRIMINIGKKYK</sequence>
<keyword evidence="2" id="KW-1185">Reference proteome</keyword>
<reference evidence="1 2" key="1">
    <citation type="submission" date="2016-02" db="EMBL/GenBank/DDBJ databases">
        <title>Genome sequence of Clostridium tepidiprofundi DSM 19306.</title>
        <authorList>
            <person name="Poehlein A."/>
            <person name="Daniel R."/>
        </authorList>
    </citation>
    <scope>NUCLEOTIDE SEQUENCE [LARGE SCALE GENOMIC DNA]</scope>
    <source>
        <strain evidence="1 2">DSM 19306</strain>
    </source>
</reference>
<proteinExistence type="predicted"/>
<dbReference type="Proteomes" id="UP000075531">
    <property type="component" value="Unassembled WGS sequence"/>
</dbReference>
<dbReference type="AlphaFoldDB" id="A0A151B5A3"/>
<comment type="caution">
    <text evidence="1">The sequence shown here is derived from an EMBL/GenBank/DDBJ whole genome shotgun (WGS) entry which is preliminary data.</text>
</comment>
<dbReference type="STRING" id="1121338.CLTEP_09080"/>
<evidence type="ECO:0000313" key="1">
    <source>
        <dbReference type="EMBL" id="KYH35088.1"/>
    </source>
</evidence>
<accession>A0A151B5A3</accession>
<dbReference type="PATRIC" id="fig|1121338.3.peg.934"/>
<dbReference type="RefSeq" id="WP_066823192.1">
    <property type="nucleotide sequence ID" value="NZ_LTBA01000006.1"/>
</dbReference>
<organism evidence="1 2">
    <name type="scientific">Clostridium tepidiprofundi DSM 19306</name>
    <dbReference type="NCBI Taxonomy" id="1121338"/>
    <lineage>
        <taxon>Bacteria</taxon>
        <taxon>Bacillati</taxon>
        <taxon>Bacillota</taxon>
        <taxon>Clostridia</taxon>
        <taxon>Eubacteriales</taxon>
        <taxon>Clostridiaceae</taxon>
        <taxon>Clostridium</taxon>
    </lineage>
</organism>
<dbReference type="EMBL" id="LTBA01000006">
    <property type="protein sequence ID" value="KYH35088.1"/>
    <property type="molecule type" value="Genomic_DNA"/>
</dbReference>
<evidence type="ECO:0000313" key="2">
    <source>
        <dbReference type="Proteomes" id="UP000075531"/>
    </source>
</evidence>
<gene>
    <name evidence="1" type="ORF">CLTEP_09080</name>
</gene>
<dbReference type="OrthoDB" id="9179987at2"/>
<name>A0A151B5A3_9CLOT</name>
<protein>
    <submittedName>
        <fullName evidence="1">Uncharacterized protein</fullName>
    </submittedName>
</protein>